<organism evidence="5 6">
    <name type="scientific">Sinorhizobium saheli</name>
    <dbReference type="NCBI Taxonomy" id="36856"/>
    <lineage>
        <taxon>Bacteria</taxon>
        <taxon>Pseudomonadati</taxon>
        <taxon>Pseudomonadota</taxon>
        <taxon>Alphaproteobacteria</taxon>
        <taxon>Hyphomicrobiales</taxon>
        <taxon>Rhizobiaceae</taxon>
        <taxon>Sinorhizobium/Ensifer group</taxon>
        <taxon>Sinorhizobium</taxon>
    </lineage>
</organism>
<evidence type="ECO:0000259" key="4">
    <source>
        <dbReference type="SMART" id="SM00062"/>
    </source>
</evidence>
<dbReference type="SUPFAM" id="SSF53850">
    <property type="entry name" value="Periplasmic binding protein-like II"/>
    <property type="match status" value="1"/>
</dbReference>
<gene>
    <name evidence="5" type="ORF">ATB98_13320</name>
</gene>
<dbReference type="PANTHER" id="PTHR35936:SF17">
    <property type="entry name" value="ARGININE-BINDING EXTRACELLULAR PROTEIN ARTP"/>
    <property type="match status" value="1"/>
</dbReference>
<dbReference type="AlphaFoldDB" id="A0A178YHD3"/>
<dbReference type="RefSeq" id="WP_066872212.1">
    <property type="nucleotide sequence ID" value="NZ_LNQB01000067.1"/>
</dbReference>
<dbReference type="OrthoDB" id="6192933at2"/>
<evidence type="ECO:0000256" key="3">
    <source>
        <dbReference type="SAM" id="SignalP"/>
    </source>
</evidence>
<protein>
    <submittedName>
        <fullName evidence="5">Amino acid ABC transporter substrate-binding protein</fullName>
    </submittedName>
</protein>
<proteinExistence type="predicted"/>
<feature type="signal peptide" evidence="3">
    <location>
        <begin position="1"/>
        <end position="23"/>
    </location>
</feature>
<feature type="domain" description="Solute-binding protein family 3/N-terminal" evidence="4">
    <location>
        <begin position="54"/>
        <end position="291"/>
    </location>
</feature>
<dbReference type="InterPro" id="IPR001638">
    <property type="entry name" value="Solute-binding_3/MltF_N"/>
</dbReference>
<sequence>MGAPRAIALAAMACAVLPAVAFARCEGHVPQPKPQNTFPQDVGRSFDRIVEEGWIEFAVYEDFAPWSYEEKGRARGVDVEIGRLIAAALGVEARFRLVQAGETLDADLLNYVWKGAVIGGHVSDVMLHVPYDSDYACRIEQVTFTGQYAREAIAIAYDRTDYPEEAPTPPFFRFDTVAVENDSISDFHLTSLLGPVDKIRRYRSTALAVDALASGETMAAMGPRAELQAGIAAHPEAALALHEPPLVGLARGKWTLGVGVNFQHKDLAYAVDDAIAAALADGRIAAIFKAGGLTFEPPVR</sequence>
<name>A0A178YHD3_SINSA</name>
<dbReference type="SMART" id="SM00062">
    <property type="entry name" value="PBPb"/>
    <property type="match status" value="1"/>
</dbReference>
<dbReference type="GO" id="GO:0042597">
    <property type="term" value="C:periplasmic space"/>
    <property type="evidence" value="ECO:0007669"/>
    <property type="project" value="UniProtKB-SubCell"/>
</dbReference>
<accession>A0A178YHD3</accession>
<dbReference type="EMBL" id="LNQB01000067">
    <property type="protein sequence ID" value="OAP46834.1"/>
    <property type="molecule type" value="Genomic_DNA"/>
</dbReference>
<comment type="subcellular location">
    <subcellularLocation>
        <location evidence="1">Periplasm</location>
    </subcellularLocation>
</comment>
<dbReference type="PANTHER" id="PTHR35936">
    <property type="entry name" value="MEMBRANE-BOUND LYTIC MUREIN TRANSGLYCOSYLASE F"/>
    <property type="match status" value="1"/>
</dbReference>
<dbReference type="FunFam" id="3.40.190.10:FF:000806">
    <property type="entry name" value="Polar amino acid uptake family ABC transporter, periplasmic substrate-binding protein"/>
    <property type="match status" value="1"/>
</dbReference>
<evidence type="ECO:0000313" key="6">
    <source>
        <dbReference type="Proteomes" id="UP000078507"/>
    </source>
</evidence>
<evidence type="ECO:0000256" key="2">
    <source>
        <dbReference type="ARBA" id="ARBA00022729"/>
    </source>
</evidence>
<dbReference type="Gene3D" id="3.40.190.10">
    <property type="entry name" value="Periplasmic binding protein-like II"/>
    <property type="match status" value="2"/>
</dbReference>
<evidence type="ECO:0000256" key="1">
    <source>
        <dbReference type="ARBA" id="ARBA00004418"/>
    </source>
</evidence>
<evidence type="ECO:0000313" key="5">
    <source>
        <dbReference type="EMBL" id="OAP46834.1"/>
    </source>
</evidence>
<keyword evidence="6" id="KW-1185">Reference proteome</keyword>
<feature type="chain" id="PRO_5008097922" evidence="3">
    <location>
        <begin position="24"/>
        <end position="300"/>
    </location>
</feature>
<dbReference type="Proteomes" id="UP000078507">
    <property type="component" value="Unassembled WGS sequence"/>
</dbReference>
<comment type="caution">
    <text evidence="5">The sequence shown here is derived from an EMBL/GenBank/DDBJ whole genome shotgun (WGS) entry which is preliminary data.</text>
</comment>
<dbReference type="STRING" id="36856.ATB98_13320"/>
<keyword evidence="2 3" id="KW-0732">Signal</keyword>
<reference evidence="5 6" key="1">
    <citation type="submission" date="2015-11" db="EMBL/GenBank/DDBJ databases">
        <title>Ensifer anhuiense sp. nov., an effective nitrogen fixation bacterium with Glycine soja.</title>
        <authorList>
            <person name="Yan H."/>
            <person name="Chen W."/>
        </authorList>
    </citation>
    <scope>NUCLEOTIDE SEQUENCE [LARGE SCALE GENOMIC DNA]</scope>
    <source>
        <strain evidence="5 6">LMG 7837</strain>
    </source>
</reference>